<dbReference type="Gene3D" id="2.40.50.100">
    <property type="match status" value="1"/>
</dbReference>
<feature type="domain" description="AprE-like beta-barrel" evidence="12">
    <location>
        <begin position="350"/>
        <end position="432"/>
    </location>
</feature>
<keyword evidence="7 9" id="KW-1133">Transmembrane helix</keyword>
<dbReference type="RefSeq" id="WP_121937618.1">
    <property type="nucleotide sequence ID" value="NZ_REFR01000009.1"/>
</dbReference>
<evidence type="ECO:0000259" key="12">
    <source>
        <dbReference type="Pfam" id="PF26002"/>
    </source>
</evidence>
<keyword evidence="10" id="KW-0175">Coiled coil</keyword>
<keyword evidence="8 9" id="KW-0472">Membrane</keyword>
<accession>A0A3M0CTP9</accession>
<dbReference type="InParanoid" id="A0A3M0CTP9"/>
<reference evidence="13 14" key="1">
    <citation type="submission" date="2018-10" db="EMBL/GenBank/DDBJ databases">
        <title>Genomic Encyclopedia of Archaeal and Bacterial Type Strains, Phase II (KMG-II): from individual species to whole genera.</title>
        <authorList>
            <person name="Goeker M."/>
        </authorList>
    </citation>
    <scope>NUCLEOTIDE SEQUENCE [LARGE SCALE GENOMIC DNA]</scope>
    <source>
        <strain evidence="13 14">DSM 25217</strain>
    </source>
</reference>
<dbReference type="EMBL" id="REFR01000009">
    <property type="protein sequence ID" value="RMB12447.1"/>
    <property type="molecule type" value="Genomic_DNA"/>
</dbReference>
<feature type="coiled-coil region" evidence="10">
    <location>
        <begin position="207"/>
        <end position="315"/>
    </location>
</feature>
<evidence type="ECO:0000256" key="3">
    <source>
        <dbReference type="ARBA" id="ARBA00022448"/>
    </source>
</evidence>
<keyword evidence="3 9" id="KW-0813">Transport</keyword>
<dbReference type="PANTHER" id="PTHR30386:SF17">
    <property type="entry name" value="ALKALINE PROTEASE SECRETION PROTEIN APRE"/>
    <property type="match status" value="1"/>
</dbReference>
<dbReference type="PRINTS" id="PR01490">
    <property type="entry name" value="RTXTOXIND"/>
</dbReference>
<dbReference type="InterPro" id="IPR058982">
    <property type="entry name" value="Beta-barrel_AprE"/>
</dbReference>
<dbReference type="InterPro" id="IPR058781">
    <property type="entry name" value="HH_AprE-like"/>
</dbReference>
<dbReference type="GO" id="GO:0005886">
    <property type="term" value="C:plasma membrane"/>
    <property type="evidence" value="ECO:0007669"/>
    <property type="project" value="UniProtKB-SubCell"/>
</dbReference>
<feature type="domain" description="AprE-like long alpha-helical hairpin" evidence="11">
    <location>
        <begin position="118"/>
        <end position="305"/>
    </location>
</feature>
<sequence>MTDTSIAPRGSTLPTVPDLKGFTEDDLQDWHGGMPVTRERIVRFAKIIGLIVFGFGSIWGATVPLGGAISSQGRVIAEDRNRVVQHLEGGILSDLRVREGDRVEEGQILAILDDTQANARLRSMLVRQAILRVQLARRRAEVADQTSITFPADIRADILEHPRVQETIRSQISEFNALQDLRASEIAILDSRIASEENDIEGRGELVKALQKQVDLYRRELTDFRDLLDKGLVQRTRVFSTERNLVATEAQLAETNLEIQKSRNNIVNLDNEKLLVRLNQLKQAEDLAVELQKALNDADEQVERLLDLSARTEMRSPVDGIVFQISARTLGAVVRPGETLMELFPIDDKLRVEVKLSVKDVDEVEVGQPAEVHFGTLGKEKPLVGEVKYVSSDAVVTEKDPAGHFIAYVDVDPGQDTKQMYPGNMGQVYILTEPKTFFSILAGPFNRVKVNAFNS</sequence>
<comment type="subcellular location">
    <subcellularLocation>
        <location evidence="1 9">Cell inner membrane</location>
        <topology evidence="1 9">Single-pass membrane protein</topology>
    </subcellularLocation>
</comment>
<evidence type="ECO:0000256" key="6">
    <source>
        <dbReference type="ARBA" id="ARBA00022692"/>
    </source>
</evidence>
<dbReference type="GO" id="GO:0015031">
    <property type="term" value="P:protein transport"/>
    <property type="evidence" value="ECO:0007669"/>
    <property type="project" value="InterPro"/>
</dbReference>
<evidence type="ECO:0000256" key="2">
    <source>
        <dbReference type="ARBA" id="ARBA00009477"/>
    </source>
</evidence>
<evidence type="ECO:0000256" key="9">
    <source>
        <dbReference type="RuleBase" id="RU365093"/>
    </source>
</evidence>
<keyword evidence="4 9" id="KW-1003">Cell membrane</keyword>
<evidence type="ECO:0000313" key="14">
    <source>
        <dbReference type="Proteomes" id="UP000271227"/>
    </source>
</evidence>
<evidence type="ECO:0000256" key="8">
    <source>
        <dbReference type="ARBA" id="ARBA00023136"/>
    </source>
</evidence>
<proteinExistence type="inferred from homology"/>
<evidence type="ECO:0000259" key="11">
    <source>
        <dbReference type="Pfam" id="PF25994"/>
    </source>
</evidence>
<evidence type="ECO:0000313" key="13">
    <source>
        <dbReference type="EMBL" id="RMB12447.1"/>
    </source>
</evidence>
<dbReference type="Proteomes" id="UP000271227">
    <property type="component" value="Unassembled WGS sequence"/>
</dbReference>
<comment type="similarity">
    <text evidence="2 9">Belongs to the membrane fusion protein (MFP) (TC 8.A.1) family.</text>
</comment>
<gene>
    <name evidence="13" type="ORF">BXY39_0943</name>
</gene>
<evidence type="ECO:0000256" key="1">
    <source>
        <dbReference type="ARBA" id="ARBA00004377"/>
    </source>
</evidence>
<dbReference type="NCBIfam" id="TIGR01843">
    <property type="entry name" value="type_I_hlyD"/>
    <property type="match status" value="1"/>
</dbReference>
<feature type="transmembrane region" description="Helical" evidence="9">
    <location>
        <begin position="47"/>
        <end position="69"/>
    </location>
</feature>
<dbReference type="Pfam" id="PF26002">
    <property type="entry name" value="Beta-barrel_AprE"/>
    <property type="match status" value="1"/>
</dbReference>
<evidence type="ECO:0000256" key="10">
    <source>
        <dbReference type="SAM" id="Coils"/>
    </source>
</evidence>
<keyword evidence="6 9" id="KW-0812">Transmembrane</keyword>
<name>A0A3M0CTP9_9PROT</name>
<keyword evidence="5 9" id="KW-0997">Cell inner membrane</keyword>
<dbReference type="Pfam" id="PF25994">
    <property type="entry name" value="HH_AprE"/>
    <property type="match status" value="1"/>
</dbReference>
<dbReference type="AlphaFoldDB" id="A0A3M0CTP9"/>
<comment type="caution">
    <text evidence="13">The sequence shown here is derived from an EMBL/GenBank/DDBJ whole genome shotgun (WGS) entry which is preliminary data.</text>
</comment>
<dbReference type="InterPro" id="IPR050739">
    <property type="entry name" value="MFP"/>
</dbReference>
<evidence type="ECO:0000256" key="5">
    <source>
        <dbReference type="ARBA" id="ARBA00022519"/>
    </source>
</evidence>
<organism evidence="13 14">
    <name type="scientific">Eilatimonas milleporae</name>
    <dbReference type="NCBI Taxonomy" id="911205"/>
    <lineage>
        <taxon>Bacteria</taxon>
        <taxon>Pseudomonadati</taxon>
        <taxon>Pseudomonadota</taxon>
        <taxon>Alphaproteobacteria</taxon>
        <taxon>Kordiimonadales</taxon>
        <taxon>Kordiimonadaceae</taxon>
        <taxon>Eilatimonas</taxon>
    </lineage>
</organism>
<dbReference type="OrthoDB" id="9810980at2"/>
<dbReference type="InterPro" id="IPR010129">
    <property type="entry name" value="T1SS_HlyD"/>
</dbReference>
<evidence type="ECO:0000256" key="4">
    <source>
        <dbReference type="ARBA" id="ARBA00022475"/>
    </source>
</evidence>
<protein>
    <recommendedName>
        <fullName evidence="9">Membrane fusion protein (MFP) family protein</fullName>
    </recommendedName>
</protein>
<keyword evidence="14" id="KW-1185">Reference proteome</keyword>
<dbReference type="Gene3D" id="2.40.30.170">
    <property type="match status" value="1"/>
</dbReference>
<dbReference type="PANTHER" id="PTHR30386">
    <property type="entry name" value="MEMBRANE FUSION SUBUNIT OF EMRAB-TOLC MULTIDRUG EFFLUX PUMP"/>
    <property type="match status" value="1"/>
</dbReference>
<evidence type="ECO:0000256" key="7">
    <source>
        <dbReference type="ARBA" id="ARBA00022989"/>
    </source>
</evidence>